<reference evidence="3 4" key="1">
    <citation type="submission" date="2018-11" db="EMBL/GenBank/DDBJ databases">
        <title>Pseudaminobacter arsenicus sp. nov., an arsenic-resistant bacterium isolated from arsenic-rich aquifers.</title>
        <authorList>
            <person name="Mu Y."/>
        </authorList>
    </citation>
    <scope>NUCLEOTIDE SEQUENCE [LARGE SCALE GENOMIC DNA]</scope>
    <source>
        <strain evidence="3 4">CB3</strain>
    </source>
</reference>
<dbReference type="RefSeq" id="WP_128627285.1">
    <property type="nucleotide sequence ID" value="NZ_RKST01000014.1"/>
</dbReference>
<dbReference type="Pfam" id="PF01979">
    <property type="entry name" value="Amidohydro_1"/>
    <property type="match status" value="1"/>
</dbReference>
<dbReference type="EMBL" id="RKST01000014">
    <property type="protein sequence ID" value="RUM97112.1"/>
    <property type="molecule type" value="Genomic_DNA"/>
</dbReference>
<dbReference type="PANTHER" id="PTHR43794:SF5">
    <property type="entry name" value="CHLOROHYDROLASE FAMILY PROTEIN"/>
    <property type="match status" value="1"/>
</dbReference>
<evidence type="ECO:0000313" key="3">
    <source>
        <dbReference type="EMBL" id="RUM97112.1"/>
    </source>
</evidence>
<dbReference type="Proteomes" id="UP000281647">
    <property type="component" value="Unassembled WGS sequence"/>
</dbReference>
<keyword evidence="4" id="KW-1185">Reference proteome</keyword>
<organism evidence="3 4">
    <name type="scientific">Borborobacter arsenicus</name>
    <dbReference type="NCBI Taxonomy" id="1851146"/>
    <lineage>
        <taxon>Bacteria</taxon>
        <taxon>Pseudomonadati</taxon>
        <taxon>Pseudomonadota</taxon>
        <taxon>Alphaproteobacteria</taxon>
        <taxon>Hyphomicrobiales</taxon>
        <taxon>Phyllobacteriaceae</taxon>
        <taxon>Borborobacter</taxon>
    </lineage>
</organism>
<sequence length="465" mass="50494">MSAIFEQKKGSYLIRGGAVITVDRSVGTLPRADVLVRDGRIEKVAESIEADGVEIVDASNMIVMPGLIDSHYHMWSTLGRNFISDGGYEYFPAKWATAALYDAEDFYNSVRLGLAELANGGVTTVHNWSHNNRSPAHVDAELRAHRDSGLRARYAMGHIDKMPVDQVNRYEDLPRVRDVWFADPSRLQGLVHLGVNLRGPIQSNIEVFYEEMEMMLKLGLPVAIHASQAAPNTDDAADYERRGFLGSNFLFCHYIAATQSDREAMARTRTPLSYATHSELRLGETGDARRALLKMREAGVMVSLSSDATSIAPPNMLENMRLTWNMGIPWQGSDTEHLPPIGLHEVIEMGTINGARALGLGDVTGSLMPGKQADIILIRTDDVNIAPLANIEATVVMSATPANIDTVMVDGRILKRGGKLVGADVPNIVGSAGKSAMRIRTAAGGILTPQCPGCAGNAVYRATQC</sequence>
<dbReference type="InterPro" id="IPR006680">
    <property type="entry name" value="Amidohydro-rel"/>
</dbReference>
<dbReference type="InterPro" id="IPR011059">
    <property type="entry name" value="Metal-dep_hydrolase_composite"/>
</dbReference>
<protein>
    <submittedName>
        <fullName evidence="3">Cytosine deaminase</fullName>
    </submittedName>
</protein>
<dbReference type="OrthoDB" id="9796020at2"/>
<accession>A0A432V4V0</accession>
<evidence type="ECO:0000259" key="2">
    <source>
        <dbReference type="Pfam" id="PF01979"/>
    </source>
</evidence>
<dbReference type="Gene3D" id="3.20.20.140">
    <property type="entry name" value="Metal-dependent hydrolases"/>
    <property type="match status" value="1"/>
</dbReference>
<dbReference type="Gene3D" id="2.30.40.10">
    <property type="entry name" value="Urease, subunit C, domain 1"/>
    <property type="match status" value="1"/>
</dbReference>
<dbReference type="SUPFAM" id="SSF51556">
    <property type="entry name" value="Metallo-dependent hydrolases"/>
    <property type="match status" value="1"/>
</dbReference>
<evidence type="ECO:0000256" key="1">
    <source>
        <dbReference type="ARBA" id="ARBA00006745"/>
    </source>
</evidence>
<dbReference type="PANTHER" id="PTHR43794">
    <property type="entry name" value="AMINOHYDROLASE SSNA-RELATED"/>
    <property type="match status" value="1"/>
</dbReference>
<dbReference type="InterPro" id="IPR032466">
    <property type="entry name" value="Metal_Hydrolase"/>
</dbReference>
<comment type="caution">
    <text evidence="3">The sequence shown here is derived from an EMBL/GenBank/DDBJ whole genome shotgun (WGS) entry which is preliminary data.</text>
</comment>
<comment type="similarity">
    <text evidence="1">Belongs to the metallo-dependent hydrolases superfamily. ATZ/TRZ family.</text>
</comment>
<name>A0A432V4V0_9HYPH</name>
<dbReference type="InterPro" id="IPR050287">
    <property type="entry name" value="MTA/SAH_deaminase"/>
</dbReference>
<dbReference type="AlphaFoldDB" id="A0A432V4V0"/>
<evidence type="ECO:0000313" key="4">
    <source>
        <dbReference type="Proteomes" id="UP000281647"/>
    </source>
</evidence>
<dbReference type="GO" id="GO:0016810">
    <property type="term" value="F:hydrolase activity, acting on carbon-nitrogen (but not peptide) bonds"/>
    <property type="evidence" value="ECO:0007669"/>
    <property type="project" value="InterPro"/>
</dbReference>
<dbReference type="SUPFAM" id="SSF51338">
    <property type="entry name" value="Composite domain of metallo-dependent hydrolases"/>
    <property type="match status" value="1"/>
</dbReference>
<feature type="domain" description="Amidohydrolase-related" evidence="2">
    <location>
        <begin position="62"/>
        <end position="413"/>
    </location>
</feature>
<gene>
    <name evidence="3" type="ORF">EET67_14715</name>
</gene>
<proteinExistence type="inferred from homology"/>